<proteinExistence type="predicted"/>
<dbReference type="OrthoDB" id="8454568at2"/>
<evidence type="ECO:0000313" key="3">
    <source>
        <dbReference type="EMBL" id="ACK71261.1"/>
    </source>
</evidence>
<organism evidence="3 4">
    <name type="scientific">Gloeothece citriformis (strain PCC 7424)</name>
    <name type="common">Cyanothece sp. (strain PCC 7424)</name>
    <dbReference type="NCBI Taxonomy" id="65393"/>
    <lineage>
        <taxon>Bacteria</taxon>
        <taxon>Bacillati</taxon>
        <taxon>Cyanobacteriota</taxon>
        <taxon>Cyanophyceae</taxon>
        <taxon>Oscillatoriophycideae</taxon>
        <taxon>Chroococcales</taxon>
        <taxon>Aphanothecaceae</taxon>
        <taxon>Gloeothece</taxon>
        <taxon>Gloeothece citriformis</taxon>
    </lineage>
</organism>
<dbReference type="Proteomes" id="UP000002384">
    <property type="component" value="Chromosome"/>
</dbReference>
<dbReference type="HOGENOM" id="CLU_1486730_0_0_3"/>
<evidence type="ECO:0000313" key="4">
    <source>
        <dbReference type="Proteomes" id="UP000002384"/>
    </source>
</evidence>
<gene>
    <name evidence="3" type="ordered locus">PCC7424_2856</name>
</gene>
<feature type="compositionally biased region" description="Polar residues" evidence="1">
    <location>
        <begin position="167"/>
        <end position="181"/>
    </location>
</feature>
<dbReference type="AlphaFoldDB" id="B7K8R3"/>
<sequence>MATDSLQDVNHLIITNEILPGQFRGKQFEPKEIILPLEAKNWIIKEKNRIKQLVLVDNFFVLLVLGALGSLIFLISEHIKDEKNNDIKMYYFRPIFGMLLAVATFIVSMSFNSLTSTITIDNVRFESLLFLAFSAGLLSDKTYEMIVSRANNNINAGNEDEQESADQKSTVSKSPENSPPD</sequence>
<accession>B7K8R3</accession>
<feature type="transmembrane region" description="Helical" evidence="2">
    <location>
        <begin position="91"/>
        <end position="111"/>
    </location>
</feature>
<protein>
    <submittedName>
        <fullName evidence="3">Uncharacterized protein</fullName>
    </submittedName>
</protein>
<evidence type="ECO:0000256" key="2">
    <source>
        <dbReference type="SAM" id="Phobius"/>
    </source>
</evidence>
<feature type="region of interest" description="Disordered" evidence="1">
    <location>
        <begin position="154"/>
        <end position="181"/>
    </location>
</feature>
<dbReference type="EMBL" id="CP001291">
    <property type="protein sequence ID" value="ACK71261.1"/>
    <property type="molecule type" value="Genomic_DNA"/>
</dbReference>
<name>B7K8R3_GLOC7</name>
<feature type="transmembrane region" description="Helical" evidence="2">
    <location>
        <begin position="59"/>
        <end position="79"/>
    </location>
</feature>
<keyword evidence="2" id="KW-0472">Membrane</keyword>
<dbReference type="RefSeq" id="WP_015954861.1">
    <property type="nucleotide sequence ID" value="NC_011729.1"/>
</dbReference>
<keyword evidence="2" id="KW-1133">Transmembrane helix</keyword>
<reference evidence="4" key="1">
    <citation type="journal article" date="2011" name="MBio">
        <title>Novel metabolic attributes of the genus Cyanothece, comprising a group of unicellular nitrogen-fixing Cyanobacteria.</title>
        <authorList>
            <person name="Bandyopadhyay A."/>
            <person name="Elvitigala T."/>
            <person name="Welsh E."/>
            <person name="Stockel J."/>
            <person name="Liberton M."/>
            <person name="Min H."/>
            <person name="Sherman L.A."/>
            <person name="Pakrasi H.B."/>
        </authorList>
    </citation>
    <scope>NUCLEOTIDE SEQUENCE [LARGE SCALE GENOMIC DNA]</scope>
    <source>
        <strain evidence="4">PCC 7424</strain>
    </source>
</reference>
<evidence type="ECO:0000256" key="1">
    <source>
        <dbReference type="SAM" id="MobiDB-lite"/>
    </source>
</evidence>
<dbReference type="KEGG" id="cyc:PCC7424_2856"/>
<keyword evidence="4" id="KW-1185">Reference proteome</keyword>
<keyword evidence="2" id="KW-0812">Transmembrane</keyword>